<accession>A0A1Q9DPE2</accession>
<evidence type="ECO:0000313" key="1">
    <source>
        <dbReference type="EMBL" id="OLP97035.1"/>
    </source>
</evidence>
<sequence length="291" mass="32240">MPEHAGSGCFRALFGQVSVEPYLQARSILCLARCAQPEWSYCLEQVRQRWRQKAPFVLMTRQQRAAVLRFLPLLEGALLFENFDDPDSLSMEDQEVGAERSMSHRGVALEKMGVSELHPLSLWCVSLGSPAPTEDCCGFGGLERHFAGIVRPRLLAFRVRCCSGHRRLRAGGIFSLMGLGAEQPLELISVYFTYDSTGRTIFAGSGGAADVALGRWNNGEWYEVVLQLDWKKQEAFCRHAPDGQLVSRKAGSGCIVPFVDALPMLGDGCTGIKLWHIADDFRASWTDILVA</sequence>
<dbReference type="EMBL" id="LSRX01000448">
    <property type="protein sequence ID" value="OLP97035.1"/>
    <property type="molecule type" value="Genomic_DNA"/>
</dbReference>
<proteinExistence type="predicted"/>
<dbReference type="OrthoDB" id="406308at2759"/>
<protein>
    <submittedName>
        <fullName evidence="1">Uncharacterized protein</fullName>
    </submittedName>
</protein>
<keyword evidence="2" id="KW-1185">Reference proteome</keyword>
<dbReference type="Proteomes" id="UP000186817">
    <property type="component" value="Unassembled WGS sequence"/>
</dbReference>
<gene>
    <name evidence="1" type="ORF">AK812_SmicGene20676</name>
</gene>
<comment type="caution">
    <text evidence="1">The sequence shown here is derived from an EMBL/GenBank/DDBJ whole genome shotgun (WGS) entry which is preliminary data.</text>
</comment>
<name>A0A1Q9DPE2_SYMMI</name>
<evidence type="ECO:0000313" key="2">
    <source>
        <dbReference type="Proteomes" id="UP000186817"/>
    </source>
</evidence>
<dbReference type="AlphaFoldDB" id="A0A1Q9DPE2"/>
<organism evidence="1 2">
    <name type="scientific">Symbiodinium microadriaticum</name>
    <name type="common">Dinoflagellate</name>
    <name type="synonym">Zooxanthella microadriatica</name>
    <dbReference type="NCBI Taxonomy" id="2951"/>
    <lineage>
        <taxon>Eukaryota</taxon>
        <taxon>Sar</taxon>
        <taxon>Alveolata</taxon>
        <taxon>Dinophyceae</taxon>
        <taxon>Suessiales</taxon>
        <taxon>Symbiodiniaceae</taxon>
        <taxon>Symbiodinium</taxon>
    </lineage>
</organism>
<reference evidence="1 2" key="1">
    <citation type="submission" date="2016-02" db="EMBL/GenBank/DDBJ databases">
        <title>Genome analysis of coral dinoflagellate symbionts highlights evolutionary adaptations to a symbiotic lifestyle.</title>
        <authorList>
            <person name="Aranda M."/>
            <person name="Li Y."/>
            <person name="Liew Y.J."/>
            <person name="Baumgarten S."/>
            <person name="Simakov O."/>
            <person name="Wilson M."/>
            <person name="Piel J."/>
            <person name="Ashoor H."/>
            <person name="Bougouffa S."/>
            <person name="Bajic V.B."/>
            <person name="Ryu T."/>
            <person name="Ravasi T."/>
            <person name="Bayer T."/>
            <person name="Micklem G."/>
            <person name="Kim H."/>
            <person name="Bhak J."/>
            <person name="Lajeunesse T.C."/>
            <person name="Voolstra C.R."/>
        </authorList>
    </citation>
    <scope>NUCLEOTIDE SEQUENCE [LARGE SCALE GENOMIC DNA]</scope>
    <source>
        <strain evidence="1 2">CCMP2467</strain>
    </source>
</reference>